<reference evidence="5" key="1">
    <citation type="submission" date="2017-03" db="EMBL/GenBank/DDBJ databases">
        <title>Genomes of endolithic fungi from Antarctica.</title>
        <authorList>
            <person name="Coleine C."/>
            <person name="Masonjones S."/>
            <person name="Stajich J.E."/>
        </authorList>
    </citation>
    <scope>NUCLEOTIDE SEQUENCE [LARGE SCALE GENOMIC DNA]</scope>
    <source>
        <strain evidence="5">CCFEE 5527</strain>
    </source>
</reference>
<accession>A0A1V8SWR8</accession>
<dbReference type="InterPro" id="IPR039874">
    <property type="entry name" value="WAPL"/>
</dbReference>
<proteinExistence type="inferred from homology"/>
<dbReference type="InParanoid" id="A0A1V8SWR8"/>
<dbReference type="AlphaFoldDB" id="A0A1V8SWR8"/>
<comment type="caution">
    <text evidence="4">The sequence shown here is derived from an EMBL/GenBank/DDBJ whole genome shotgun (WGS) entry which is preliminary data.</text>
</comment>
<dbReference type="STRING" id="1507870.A0A1V8SWR8"/>
<feature type="compositionally biased region" description="Acidic residues" evidence="2">
    <location>
        <begin position="438"/>
        <end position="459"/>
    </location>
</feature>
<feature type="compositionally biased region" description="Basic and acidic residues" evidence="2">
    <location>
        <begin position="425"/>
        <end position="437"/>
    </location>
</feature>
<keyword evidence="5" id="KW-1185">Reference proteome</keyword>
<feature type="region of interest" description="Disordered" evidence="2">
    <location>
        <begin position="527"/>
        <end position="548"/>
    </location>
</feature>
<name>A0A1V8SWR8_9PEZI</name>
<feature type="region of interest" description="Disordered" evidence="2">
    <location>
        <begin position="294"/>
        <end position="365"/>
    </location>
</feature>
<feature type="region of interest" description="Disordered" evidence="2">
    <location>
        <begin position="383"/>
        <end position="494"/>
    </location>
</feature>
<gene>
    <name evidence="4" type="ORF">B0A48_10268</name>
</gene>
<dbReference type="EMBL" id="NAJO01000024">
    <property type="protein sequence ID" value="OQO03603.1"/>
    <property type="molecule type" value="Genomic_DNA"/>
</dbReference>
<comment type="similarity">
    <text evidence="1">Belongs to the WAPL family.</text>
</comment>
<dbReference type="PANTHER" id="PTHR22100">
    <property type="entry name" value="WINGS APART-LIKE PROTEIN HOMOLOG"/>
    <property type="match status" value="1"/>
</dbReference>
<dbReference type="Pfam" id="PF07814">
    <property type="entry name" value="WAPL"/>
    <property type="match status" value="1"/>
</dbReference>
<feature type="compositionally biased region" description="Basic and acidic residues" evidence="2">
    <location>
        <begin position="343"/>
        <end position="356"/>
    </location>
</feature>
<evidence type="ECO:0000313" key="5">
    <source>
        <dbReference type="Proteomes" id="UP000192596"/>
    </source>
</evidence>
<evidence type="ECO:0000259" key="3">
    <source>
        <dbReference type="Pfam" id="PF07814"/>
    </source>
</evidence>
<feature type="domain" description="Wings apart-like protein C-terminal" evidence="3">
    <location>
        <begin position="555"/>
        <end position="893"/>
    </location>
</feature>
<feature type="compositionally biased region" description="Polar residues" evidence="2">
    <location>
        <begin position="478"/>
        <end position="487"/>
    </location>
</feature>
<protein>
    <recommendedName>
        <fullName evidence="3">Wings apart-like protein C-terminal domain-containing protein</fullName>
    </recommendedName>
</protein>
<feature type="compositionally biased region" description="Polar residues" evidence="2">
    <location>
        <begin position="236"/>
        <end position="256"/>
    </location>
</feature>
<dbReference type="PANTHER" id="PTHR22100:SF13">
    <property type="entry name" value="WINGS APART-LIKE PROTEIN HOMOLOG"/>
    <property type="match status" value="1"/>
</dbReference>
<dbReference type="InterPro" id="IPR022771">
    <property type="entry name" value="WAPL_C"/>
</dbReference>
<dbReference type="InterPro" id="IPR011989">
    <property type="entry name" value="ARM-like"/>
</dbReference>
<evidence type="ECO:0000256" key="1">
    <source>
        <dbReference type="ARBA" id="ARBA00006854"/>
    </source>
</evidence>
<feature type="region of interest" description="Disordered" evidence="2">
    <location>
        <begin position="234"/>
        <end position="256"/>
    </location>
</feature>
<organism evidence="4 5">
    <name type="scientific">Cryoendolithus antarcticus</name>
    <dbReference type="NCBI Taxonomy" id="1507870"/>
    <lineage>
        <taxon>Eukaryota</taxon>
        <taxon>Fungi</taxon>
        <taxon>Dikarya</taxon>
        <taxon>Ascomycota</taxon>
        <taxon>Pezizomycotina</taxon>
        <taxon>Dothideomycetes</taxon>
        <taxon>Dothideomycetidae</taxon>
        <taxon>Cladosporiales</taxon>
        <taxon>Cladosporiaceae</taxon>
        <taxon>Cryoendolithus</taxon>
    </lineage>
</organism>
<evidence type="ECO:0000256" key="2">
    <source>
        <dbReference type="SAM" id="MobiDB-lite"/>
    </source>
</evidence>
<dbReference type="Gene3D" id="1.25.10.10">
    <property type="entry name" value="Leucine-rich Repeat Variant"/>
    <property type="match status" value="1"/>
</dbReference>
<evidence type="ECO:0000313" key="4">
    <source>
        <dbReference type="EMBL" id="OQO03603.1"/>
    </source>
</evidence>
<dbReference type="OrthoDB" id="78088at2759"/>
<dbReference type="Proteomes" id="UP000192596">
    <property type="component" value="Unassembled WGS sequence"/>
</dbReference>
<sequence length="1015" mass="109363">MASVASAPVARRKKTNNVYGRTARPAFGANQVNFFDDDEPVKEPAFKRIKSANASLPQRQYPVEVKRAVTSIVPARPTAVVATQVKRVDKDAFDVPSSEDESNHADSRVLVPLVLRAQSELVNDRAEVVQPRSIVQPAPLQDEESFGITDTTLSLHFTSGQSPYNSTETSEVEVVGMEPAPISPPGVRKHAMSGSALERLAARKRQAISKTTAAVSTVPSQVTSSIKVPVHRKVPVTTSRENSPPLSNQLRQPQVTKPTPVEKDIFDVPSDAEPAPQAHRSLYKVRIRSRRSPVVDGVATPRKSSSTPEPLSAMLGPEKDVIDSGITVSPSADKGTDVLFTPRSDRGRFTHQERRNSVSGSGALTPKQKQLWADFLGSEDAQEAPTAATSMRRLKLHDSSDPIGKSSLVPAKRSQPCTASRRRTRAVDRLKAARLDASDSEGSESSEDADDSEMPDIEDSTARHKADPQTLAHEPPRQCTTATSQETKPVDGPRITYAKVRSHLAEDSLEGMILDLPTETPQRAAATARRVGRPAEVQTSGFDLDDDDDGTAKGVRTIHELRAAGRSTRVMGEIGDLLQEIADHTQGSRSRRRAALLELATKLLDPKFTQQFVGHGFEHQLLAEHGAPPDTIADFILASAYMLLAASDLSTHTLKSFQKALPWLIIQLGNQQHVGKLAKARSSNMSKAAQGDVVAFVEKLRASSGFKDRQPEILTPRLVALKTIDALVGKLRNSGNRSTLLSAADLGAIVPSSGLDTALRTSSDGLLEAELVISLLEALSTLSAVSEWPKQVMKSIGSLPSALATASDAAPHSKWLSYRLCLNVTNDPSIDHTVFAGQNAVQYILNDIVSGFAALQNPTVTLEEISEETMALNLDLLVLAIGIMVNLAEHSAAARTKCLLPLSLPDLQNAISIFTTGQDKLEDAESELESQANVALGYLAVMLANLCQDAEVRHIIAQALPGGTLAVLIGAIEEFVLYHEKVDGLSFEGAEGQEVWSVFTGRLQEVLGRLKGGKM</sequence>